<feature type="coiled-coil region" evidence="1">
    <location>
        <begin position="6"/>
        <end position="36"/>
    </location>
</feature>
<accession>A0A0G0LFW2</accession>
<protein>
    <submittedName>
        <fullName evidence="2">Uncharacterized protein</fullName>
    </submittedName>
</protein>
<evidence type="ECO:0000256" key="1">
    <source>
        <dbReference type="SAM" id="Coils"/>
    </source>
</evidence>
<evidence type="ECO:0000313" key="3">
    <source>
        <dbReference type="Proteomes" id="UP000034706"/>
    </source>
</evidence>
<dbReference type="Proteomes" id="UP000034706">
    <property type="component" value="Unassembled WGS sequence"/>
</dbReference>
<dbReference type="AlphaFoldDB" id="A0A0G0LFW2"/>
<gene>
    <name evidence="2" type="ORF">UT16_C0031G0009</name>
</gene>
<name>A0A0G0LFW2_9BACT</name>
<comment type="caution">
    <text evidence="2">The sequence shown here is derived from an EMBL/GenBank/DDBJ whole genome shotgun (WGS) entry which is preliminary data.</text>
</comment>
<organism evidence="2 3">
    <name type="scientific">Candidatus Azambacteria bacterium GW2011_GWA2_39_10</name>
    <dbReference type="NCBI Taxonomy" id="1618611"/>
    <lineage>
        <taxon>Bacteria</taxon>
        <taxon>Candidatus Azamiibacteriota</taxon>
    </lineage>
</organism>
<keyword evidence="1" id="KW-0175">Coiled coil</keyword>
<dbReference type="EMBL" id="LBVT01000031">
    <property type="protein sequence ID" value="KKQ90748.1"/>
    <property type="molecule type" value="Genomic_DNA"/>
</dbReference>
<evidence type="ECO:0000313" key="2">
    <source>
        <dbReference type="EMBL" id="KKQ90748.1"/>
    </source>
</evidence>
<proteinExistence type="predicted"/>
<sequence>MKSKRVGELIKEYINMKNENEKFKELIAKIEKMKKSGEIDLSTEEDLSLAVMNLISLEEHFFFTGVKTGKNDYMDLLFQVREVRKSLLKKLIDKHEGETWCISKHLLGTTMRLIEVGTKLYADGKKDEAKEIFGKAHEIYSLFWALRLKLIDTAGLKTAVAKEQPWTMKDIMDKLVDCCDE</sequence>
<reference evidence="2 3" key="1">
    <citation type="journal article" date="2015" name="Nature">
        <title>rRNA introns, odd ribosomes, and small enigmatic genomes across a large radiation of phyla.</title>
        <authorList>
            <person name="Brown C.T."/>
            <person name="Hug L.A."/>
            <person name="Thomas B.C."/>
            <person name="Sharon I."/>
            <person name="Castelle C.J."/>
            <person name="Singh A."/>
            <person name="Wilkins M.J."/>
            <person name="Williams K.H."/>
            <person name="Banfield J.F."/>
        </authorList>
    </citation>
    <scope>NUCLEOTIDE SEQUENCE [LARGE SCALE GENOMIC DNA]</scope>
</reference>